<dbReference type="InterPro" id="IPR025341">
    <property type="entry name" value="DUF4247"/>
</dbReference>
<gene>
    <name evidence="3" type="ORF">CXB45_09555</name>
</gene>
<organism evidence="3 4">
    <name type="scientific">Corynebacterium mastitidis</name>
    <dbReference type="NCBI Taxonomy" id="161890"/>
    <lineage>
        <taxon>Bacteria</taxon>
        <taxon>Bacillati</taxon>
        <taxon>Actinomycetota</taxon>
        <taxon>Actinomycetes</taxon>
        <taxon>Mycobacteriales</taxon>
        <taxon>Corynebacteriaceae</taxon>
        <taxon>Corynebacterium</taxon>
    </lineage>
</organism>
<dbReference type="EMBL" id="PJAF01000033">
    <property type="protein sequence ID" value="PKF67969.1"/>
    <property type="molecule type" value="Genomic_DNA"/>
</dbReference>
<comment type="caution">
    <text evidence="3">The sequence shown here is derived from an EMBL/GenBank/DDBJ whole genome shotgun (WGS) entry which is preliminary data.</text>
</comment>
<feature type="signal peptide" evidence="2">
    <location>
        <begin position="1"/>
        <end position="20"/>
    </location>
</feature>
<protein>
    <submittedName>
        <fullName evidence="3">DUF4247 domain-containing protein</fullName>
    </submittedName>
</protein>
<evidence type="ECO:0000256" key="2">
    <source>
        <dbReference type="SAM" id="SignalP"/>
    </source>
</evidence>
<evidence type="ECO:0000313" key="4">
    <source>
        <dbReference type="Proteomes" id="UP000233249"/>
    </source>
</evidence>
<dbReference type="Proteomes" id="UP000233249">
    <property type="component" value="Unassembled WGS sequence"/>
</dbReference>
<accession>A0A2N0X5I6</accession>
<name>A0A2N0X5I6_9CORY</name>
<dbReference type="STRING" id="1121365.GCA_000375365_00170"/>
<keyword evidence="2" id="KW-0732">Signal</keyword>
<dbReference type="AlphaFoldDB" id="A0A2N0X5I6"/>
<sequence>MAALCCAVLAVLILAIKVTGINSGVQTISKNFEHASDNTYYCEEDPEATADEVERLAGSAQARATDKSTVYLRYKDNLVRISGQGRDCRITVEDLSRVHGGSFIYLGPGFTPGAPSNSSSGSSGSGSGAGSVK</sequence>
<dbReference type="OrthoDB" id="4411749at2"/>
<feature type="chain" id="PRO_5038917061" evidence="2">
    <location>
        <begin position="21"/>
        <end position="133"/>
    </location>
</feature>
<dbReference type="Pfam" id="PF14042">
    <property type="entry name" value="DUF4247"/>
    <property type="match status" value="1"/>
</dbReference>
<feature type="compositionally biased region" description="Gly residues" evidence="1">
    <location>
        <begin position="123"/>
        <end position="133"/>
    </location>
</feature>
<feature type="region of interest" description="Disordered" evidence="1">
    <location>
        <begin position="114"/>
        <end position="133"/>
    </location>
</feature>
<evidence type="ECO:0000256" key="1">
    <source>
        <dbReference type="SAM" id="MobiDB-lite"/>
    </source>
</evidence>
<evidence type="ECO:0000313" key="3">
    <source>
        <dbReference type="EMBL" id="PKF67969.1"/>
    </source>
</evidence>
<reference evidence="3 4" key="1">
    <citation type="submission" date="2017-12" db="EMBL/GenBank/DDBJ databases">
        <title>Corynebacterium mastitidis 16-1433 Genome.</title>
        <authorList>
            <person name="Gulvik C.A."/>
        </authorList>
    </citation>
    <scope>NUCLEOTIDE SEQUENCE [LARGE SCALE GENOMIC DNA]</scope>
    <source>
        <strain evidence="3 4">16-1433</strain>
    </source>
</reference>
<proteinExistence type="predicted"/>